<dbReference type="InterPro" id="IPR046373">
    <property type="entry name" value="Acyl-CoA_Oxase/DH_mid-dom_sf"/>
</dbReference>
<evidence type="ECO:0000313" key="6">
    <source>
        <dbReference type="EMBL" id="CUV03429.1"/>
    </source>
</evidence>
<organism evidence="6">
    <name type="scientific">hydrothermal vent metagenome</name>
    <dbReference type="NCBI Taxonomy" id="652676"/>
    <lineage>
        <taxon>unclassified sequences</taxon>
        <taxon>metagenomes</taxon>
        <taxon>ecological metagenomes</taxon>
    </lineage>
</organism>
<dbReference type="CDD" id="cd00567">
    <property type="entry name" value="ACAD"/>
    <property type="match status" value="1"/>
</dbReference>
<dbReference type="EC" id="1.3.8.1" evidence="6"/>
<accession>A0A160VBA3</accession>
<dbReference type="InterPro" id="IPR013107">
    <property type="entry name" value="Acyl-CoA_DH_C"/>
</dbReference>
<dbReference type="InterPro" id="IPR006091">
    <property type="entry name" value="Acyl-CoA_Oxase/DH_mid-dom"/>
</dbReference>
<protein>
    <submittedName>
        <fullName evidence="6">Butyryl-CoA dehydrogenase</fullName>
        <ecNumber evidence="6">1.3.8.1</ecNumber>
    </submittedName>
</protein>
<dbReference type="EMBL" id="FAXA01000419">
    <property type="protein sequence ID" value="CUV03429.1"/>
    <property type="molecule type" value="Genomic_DNA"/>
</dbReference>
<dbReference type="GO" id="GO:0050660">
    <property type="term" value="F:flavin adenine dinucleotide binding"/>
    <property type="evidence" value="ECO:0007669"/>
    <property type="project" value="InterPro"/>
</dbReference>
<dbReference type="SUPFAM" id="SSF56645">
    <property type="entry name" value="Acyl-CoA dehydrogenase NM domain-like"/>
    <property type="match status" value="1"/>
</dbReference>
<dbReference type="InterPro" id="IPR036250">
    <property type="entry name" value="AcylCo_DH-like_C"/>
</dbReference>
<dbReference type="AlphaFoldDB" id="A0A160VBA3"/>
<feature type="domain" description="Acyl-CoA dehydrogenase C-terminal" evidence="5">
    <location>
        <begin position="257"/>
        <end position="387"/>
    </location>
</feature>
<dbReference type="PANTHER" id="PTHR43884">
    <property type="entry name" value="ACYL-COA DEHYDROGENASE"/>
    <property type="match status" value="1"/>
</dbReference>
<dbReference type="SUPFAM" id="SSF47203">
    <property type="entry name" value="Acyl-CoA dehydrogenase C-terminal domain-like"/>
    <property type="match status" value="1"/>
</dbReference>
<keyword evidence="2 6" id="KW-0560">Oxidoreductase</keyword>
<dbReference type="PANTHER" id="PTHR43884:SF25">
    <property type="entry name" value="ACYL-COA DEHYDROGENASE YDBM-RELATED"/>
    <property type="match status" value="1"/>
</dbReference>
<dbReference type="InterPro" id="IPR013786">
    <property type="entry name" value="AcylCoA_DH/ox_N"/>
</dbReference>
<dbReference type="Gene3D" id="2.40.110.10">
    <property type="entry name" value="Butyryl-CoA Dehydrogenase, subunit A, domain 2"/>
    <property type="match status" value="1"/>
</dbReference>
<dbReference type="GO" id="GO:0016937">
    <property type="term" value="F:short-chain fatty acyl-CoA dehydrogenase activity"/>
    <property type="evidence" value="ECO:0007669"/>
    <property type="project" value="UniProtKB-EC"/>
</dbReference>
<evidence type="ECO:0000259" key="3">
    <source>
        <dbReference type="Pfam" id="PF02770"/>
    </source>
</evidence>
<evidence type="ECO:0000259" key="5">
    <source>
        <dbReference type="Pfam" id="PF08028"/>
    </source>
</evidence>
<keyword evidence="1" id="KW-0285">Flavoprotein</keyword>
<dbReference type="Pfam" id="PF08028">
    <property type="entry name" value="Acyl-CoA_dh_2"/>
    <property type="match status" value="1"/>
</dbReference>
<name>A0A160VBA3_9ZZZZ</name>
<evidence type="ECO:0000256" key="2">
    <source>
        <dbReference type="ARBA" id="ARBA00023002"/>
    </source>
</evidence>
<dbReference type="Gene3D" id="1.10.540.10">
    <property type="entry name" value="Acyl-CoA dehydrogenase/oxidase, N-terminal domain"/>
    <property type="match status" value="1"/>
</dbReference>
<dbReference type="Pfam" id="PF02770">
    <property type="entry name" value="Acyl-CoA_dh_M"/>
    <property type="match status" value="1"/>
</dbReference>
<feature type="domain" description="Acyl-CoA dehydrogenase/oxidase N-terminal" evidence="4">
    <location>
        <begin position="14"/>
        <end position="96"/>
    </location>
</feature>
<feature type="domain" description="Acyl-CoA oxidase/dehydrogenase middle" evidence="3">
    <location>
        <begin position="140"/>
        <end position="226"/>
    </location>
</feature>
<dbReference type="Gene3D" id="1.20.140.10">
    <property type="entry name" value="Butyryl-CoA Dehydrogenase, subunit A, domain 3"/>
    <property type="match status" value="1"/>
</dbReference>
<dbReference type="InterPro" id="IPR009100">
    <property type="entry name" value="AcylCoA_DH/oxidase_NM_dom_sf"/>
</dbReference>
<reference evidence="6" key="1">
    <citation type="submission" date="2015-10" db="EMBL/GenBank/DDBJ databases">
        <authorList>
            <person name="Gilbert D.G."/>
        </authorList>
    </citation>
    <scope>NUCLEOTIDE SEQUENCE</scope>
</reference>
<evidence type="ECO:0000259" key="4">
    <source>
        <dbReference type="Pfam" id="PF02771"/>
    </source>
</evidence>
<proteinExistence type="predicted"/>
<dbReference type="Pfam" id="PF02771">
    <property type="entry name" value="Acyl-CoA_dh_N"/>
    <property type="match status" value="1"/>
</dbReference>
<gene>
    <name evidence="6" type="ORF">MGWOODY_Clf123</name>
</gene>
<sequence>MEFELKATTEAGKQMVELAEKHATDFALTAAENDRKGTFPVENIRALRKSGFAAAGVPEEFGGMGVTSIHDWIVAMNRLGRADASTPLAFTMHMSRTLATVRAWRNAIASGSEHVRVRSEEILKRIGAGQLIITVANSERGANLLTSRTLATKVDGGWLFNGAKIFVTGSPAADMLSVRAQYENKAGERRLGAALVPVDRPGVEIMDNWDGLGMRASGSHDVVFTDYFVTDEEFGDIGEFGKYNAPFLAVASSASLGLSSIFVGIAESAHEIALNAIKDKEGGARYAMNQVSVAENEIDLAAVRAVLDRASLSFDDFYQTAGPVEGASEIDNSPETAFKLIKNAAVAKKLSMELSVAIVDRAVTLYGGGAYVADSPLARLYRDVRAGPFMQPWARNQAIEFIGKVALGLDPNDE</sequence>
<dbReference type="PIRSF" id="PIRSF016578">
    <property type="entry name" value="HsaA"/>
    <property type="match status" value="1"/>
</dbReference>
<dbReference type="InterPro" id="IPR037069">
    <property type="entry name" value="AcylCoA_DH/ox_N_sf"/>
</dbReference>
<evidence type="ECO:0000256" key="1">
    <source>
        <dbReference type="ARBA" id="ARBA00022630"/>
    </source>
</evidence>